<evidence type="ECO:0000256" key="2">
    <source>
        <dbReference type="ARBA" id="ARBA00022737"/>
    </source>
</evidence>
<organism evidence="3">
    <name type="scientific">Oikopleura dioica</name>
    <name type="common">Tunicate</name>
    <dbReference type="NCBI Taxonomy" id="34765"/>
    <lineage>
        <taxon>Eukaryota</taxon>
        <taxon>Metazoa</taxon>
        <taxon>Chordata</taxon>
        <taxon>Tunicata</taxon>
        <taxon>Appendicularia</taxon>
        <taxon>Copelata</taxon>
        <taxon>Oikopleuridae</taxon>
        <taxon>Oikopleura</taxon>
    </lineage>
</organism>
<dbReference type="InParanoid" id="E4X174"/>
<dbReference type="Proteomes" id="UP000001307">
    <property type="component" value="Unassembled WGS sequence"/>
</dbReference>
<gene>
    <name evidence="3" type="ORF">GSOID_T00016004001</name>
</gene>
<dbReference type="PANTHER" id="PTHR46344:SF27">
    <property type="entry name" value="KELCH REPEAT SUPERFAMILY PROTEIN"/>
    <property type="match status" value="1"/>
</dbReference>
<dbReference type="Pfam" id="PF01344">
    <property type="entry name" value="Kelch_1"/>
    <property type="match status" value="1"/>
</dbReference>
<dbReference type="InterPro" id="IPR006652">
    <property type="entry name" value="Kelch_1"/>
</dbReference>
<protein>
    <submittedName>
        <fullName evidence="3">Uncharacterized protein</fullName>
    </submittedName>
</protein>
<dbReference type="SMART" id="SM00612">
    <property type="entry name" value="Kelch"/>
    <property type="match status" value="1"/>
</dbReference>
<dbReference type="SUPFAM" id="SSF117281">
    <property type="entry name" value="Kelch motif"/>
    <property type="match status" value="1"/>
</dbReference>
<name>E4X174_OIKDI</name>
<accession>E4X174</accession>
<proteinExistence type="predicted"/>
<evidence type="ECO:0000256" key="1">
    <source>
        <dbReference type="ARBA" id="ARBA00022441"/>
    </source>
</evidence>
<dbReference type="Gene3D" id="2.120.10.80">
    <property type="entry name" value="Kelch-type beta propeller"/>
    <property type="match status" value="1"/>
</dbReference>
<keyword evidence="1" id="KW-0880">Kelch repeat</keyword>
<keyword evidence="4" id="KW-1185">Reference proteome</keyword>
<sequence>MHRNDFTTIQKDGTIFLFGGYSDLVQEYTDRIWKYLPESHSWTIEGNMLVNRMNFASALVNGNVFSVGGFYELNHESYDFEIGLSTALDTTLESKLFVELVPFSFLGC</sequence>
<evidence type="ECO:0000313" key="4">
    <source>
        <dbReference type="Proteomes" id="UP000001307"/>
    </source>
</evidence>
<dbReference type="PANTHER" id="PTHR46344">
    <property type="entry name" value="OS02G0202900 PROTEIN"/>
    <property type="match status" value="1"/>
</dbReference>
<dbReference type="InterPro" id="IPR015915">
    <property type="entry name" value="Kelch-typ_b-propeller"/>
</dbReference>
<reference evidence="3" key="1">
    <citation type="journal article" date="2010" name="Science">
        <title>Plasticity of animal genome architecture unmasked by rapid evolution of a pelagic tunicate.</title>
        <authorList>
            <person name="Denoeud F."/>
            <person name="Henriet S."/>
            <person name="Mungpakdee S."/>
            <person name="Aury J.M."/>
            <person name="Da Silva C."/>
            <person name="Brinkmann H."/>
            <person name="Mikhaleva J."/>
            <person name="Olsen L.C."/>
            <person name="Jubin C."/>
            <person name="Canestro C."/>
            <person name="Bouquet J.M."/>
            <person name="Danks G."/>
            <person name="Poulain J."/>
            <person name="Campsteijn C."/>
            <person name="Adamski M."/>
            <person name="Cross I."/>
            <person name="Yadetie F."/>
            <person name="Muffato M."/>
            <person name="Louis A."/>
            <person name="Butcher S."/>
            <person name="Tsagkogeorga G."/>
            <person name="Konrad A."/>
            <person name="Singh S."/>
            <person name="Jensen M.F."/>
            <person name="Cong E.H."/>
            <person name="Eikeseth-Otteraa H."/>
            <person name="Noel B."/>
            <person name="Anthouard V."/>
            <person name="Porcel B.M."/>
            <person name="Kachouri-Lafond R."/>
            <person name="Nishino A."/>
            <person name="Ugolini M."/>
            <person name="Chourrout P."/>
            <person name="Nishida H."/>
            <person name="Aasland R."/>
            <person name="Huzurbazar S."/>
            <person name="Westhof E."/>
            <person name="Delsuc F."/>
            <person name="Lehrach H."/>
            <person name="Reinhardt R."/>
            <person name="Weissenbach J."/>
            <person name="Roy S.W."/>
            <person name="Artiguenave F."/>
            <person name="Postlethwait J.H."/>
            <person name="Manak J.R."/>
            <person name="Thompson E.M."/>
            <person name="Jaillon O."/>
            <person name="Du Pasquier L."/>
            <person name="Boudinot P."/>
            <person name="Liberles D.A."/>
            <person name="Volff J.N."/>
            <person name="Philippe H."/>
            <person name="Lenhard B."/>
            <person name="Roest Crollius H."/>
            <person name="Wincker P."/>
            <person name="Chourrout D."/>
        </authorList>
    </citation>
    <scope>NUCLEOTIDE SEQUENCE [LARGE SCALE GENOMIC DNA]</scope>
</reference>
<dbReference type="OrthoDB" id="6482909at2759"/>
<evidence type="ECO:0000313" key="3">
    <source>
        <dbReference type="EMBL" id="CBY23554.1"/>
    </source>
</evidence>
<keyword evidence="2" id="KW-0677">Repeat</keyword>
<dbReference type="EMBL" id="FN653021">
    <property type="protein sequence ID" value="CBY23554.1"/>
    <property type="molecule type" value="Genomic_DNA"/>
</dbReference>
<dbReference type="AlphaFoldDB" id="E4X174"/>